<dbReference type="CDD" id="cd06222">
    <property type="entry name" value="RNase_H_like"/>
    <property type="match status" value="1"/>
</dbReference>
<protein>
    <recommendedName>
        <fullName evidence="3">RNase H type-1 domain-containing protein</fullName>
    </recommendedName>
</protein>
<feature type="region of interest" description="Disordered" evidence="1">
    <location>
        <begin position="68"/>
        <end position="88"/>
    </location>
</feature>
<dbReference type="InterPro" id="IPR002156">
    <property type="entry name" value="RNaseH_domain"/>
</dbReference>
<proteinExistence type="predicted"/>
<dbReference type="InterPro" id="IPR036397">
    <property type="entry name" value="RNaseH_sf"/>
</dbReference>
<evidence type="ECO:0000313" key="5">
    <source>
        <dbReference type="Proteomes" id="UP001231189"/>
    </source>
</evidence>
<evidence type="ECO:0000313" key="4">
    <source>
        <dbReference type="EMBL" id="KAK1678993.1"/>
    </source>
</evidence>
<keyword evidence="5" id="KW-1185">Reference proteome</keyword>
<comment type="caution">
    <text evidence="4">The sequence shown here is derived from an EMBL/GenBank/DDBJ whole genome shotgun (WGS) entry which is preliminary data.</text>
</comment>
<reference evidence="4" key="1">
    <citation type="submission" date="2023-07" db="EMBL/GenBank/DDBJ databases">
        <title>A chromosome-level genome assembly of Lolium multiflorum.</title>
        <authorList>
            <person name="Chen Y."/>
            <person name="Copetti D."/>
            <person name="Kolliker R."/>
            <person name="Studer B."/>
        </authorList>
    </citation>
    <scope>NUCLEOTIDE SEQUENCE</scope>
    <source>
        <strain evidence="4">02402/16</strain>
        <tissue evidence="4">Leaf</tissue>
    </source>
</reference>
<feature type="transmembrane region" description="Helical" evidence="2">
    <location>
        <begin position="171"/>
        <end position="193"/>
    </location>
</feature>
<evidence type="ECO:0000259" key="3">
    <source>
        <dbReference type="Pfam" id="PF13456"/>
    </source>
</evidence>
<feature type="domain" description="RNase H type-1" evidence="3">
    <location>
        <begin position="523"/>
        <end position="641"/>
    </location>
</feature>
<dbReference type="PANTHER" id="PTHR47723:SF24">
    <property type="entry name" value="RNASE H TYPE-1 DOMAIN-CONTAINING PROTEIN"/>
    <property type="match status" value="1"/>
</dbReference>
<dbReference type="InterPro" id="IPR044730">
    <property type="entry name" value="RNase_H-like_dom_plant"/>
</dbReference>
<gene>
    <name evidence="4" type="ORF">QYE76_039841</name>
</gene>
<keyword evidence="2" id="KW-1133">Transmembrane helix</keyword>
<dbReference type="AlphaFoldDB" id="A0AAD8WUW3"/>
<feature type="transmembrane region" description="Helical" evidence="2">
    <location>
        <begin position="130"/>
        <end position="159"/>
    </location>
</feature>
<dbReference type="Proteomes" id="UP001231189">
    <property type="component" value="Unassembled WGS sequence"/>
</dbReference>
<evidence type="ECO:0000256" key="1">
    <source>
        <dbReference type="SAM" id="MobiDB-lite"/>
    </source>
</evidence>
<dbReference type="GO" id="GO:0004523">
    <property type="term" value="F:RNA-DNA hybrid ribonuclease activity"/>
    <property type="evidence" value="ECO:0007669"/>
    <property type="project" value="InterPro"/>
</dbReference>
<keyword evidence="2" id="KW-0812">Transmembrane</keyword>
<dbReference type="Pfam" id="PF13456">
    <property type="entry name" value="RVT_3"/>
    <property type="match status" value="1"/>
</dbReference>
<sequence>MLLGNQEIKIGLLKEFVATKKANAAVIKWEKDLALPMTDTTVMNADTRAWYNEQRELMFKERAVAATSTTVPDPPPATGSTSAATEVDAPSTAKRSYSHLNFPMVMFVFVVGDVVMLVIGVTGVTGGDMVVFGFVIGDMMMLVTGMNDGVMVVFVFVVGNAVMLRGRRDRLYHVTGGVMLVFVFVVGDVVMTLTGVNSSATVVTFFVVGDVPMLVMGEELFTRDPSLNADDLISLTQEKVTMAMNDDLCKDFTDEEIGDALFQIGPLKAPGNMPDGVNDTAIILIPKNDQPETLKDFRPISLCTVIYKLLKAKYYPNGSLLDTVFTGNGSSTWHAIEYGLELIKQGAIWRVGNGAQIRAWRDPWIPRDSCHLPRSPQGRCQYRWVADFLLPDGAWNMTRLTLYFQQDDIDEIVKIKTSSRNDCDFIAWHPEKRGSFTVRSAYRLALHASMQRQDRGASSSRPDGARPSWNIVWKCQYPNTDVAKGKMVIDSTKGFKRMKEPANNMQGSKPAWLPPKPGEAKLNVDGAFTQDGAGIGMVLRDHQGHVIFTACRSITYCRDATEAELTAIEEGLRLALLWTSLNFTIETDCAEAAELIKGSSPNMSVYAFKISVIRELLQERDVSIAKISRGINAVSHELAKLSRVSARTEFWLRDIPQEVATAVAVDCNLAQS</sequence>
<dbReference type="EMBL" id="JAUUTY010000002">
    <property type="protein sequence ID" value="KAK1678993.1"/>
    <property type="molecule type" value="Genomic_DNA"/>
</dbReference>
<dbReference type="GO" id="GO:0003676">
    <property type="term" value="F:nucleic acid binding"/>
    <property type="evidence" value="ECO:0007669"/>
    <property type="project" value="InterPro"/>
</dbReference>
<accession>A0AAD8WUW3</accession>
<organism evidence="4 5">
    <name type="scientific">Lolium multiflorum</name>
    <name type="common">Italian ryegrass</name>
    <name type="synonym">Lolium perenne subsp. multiflorum</name>
    <dbReference type="NCBI Taxonomy" id="4521"/>
    <lineage>
        <taxon>Eukaryota</taxon>
        <taxon>Viridiplantae</taxon>
        <taxon>Streptophyta</taxon>
        <taxon>Embryophyta</taxon>
        <taxon>Tracheophyta</taxon>
        <taxon>Spermatophyta</taxon>
        <taxon>Magnoliopsida</taxon>
        <taxon>Liliopsida</taxon>
        <taxon>Poales</taxon>
        <taxon>Poaceae</taxon>
        <taxon>BOP clade</taxon>
        <taxon>Pooideae</taxon>
        <taxon>Poodae</taxon>
        <taxon>Poeae</taxon>
        <taxon>Poeae Chloroplast Group 2 (Poeae type)</taxon>
        <taxon>Loliodinae</taxon>
        <taxon>Loliinae</taxon>
        <taxon>Lolium</taxon>
    </lineage>
</organism>
<feature type="transmembrane region" description="Helical" evidence="2">
    <location>
        <begin position="104"/>
        <end position="124"/>
    </location>
</feature>
<dbReference type="PANTHER" id="PTHR47723">
    <property type="entry name" value="OS05G0353850 PROTEIN"/>
    <property type="match status" value="1"/>
</dbReference>
<name>A0AAD8WUW3_LOLMU</name>
<dbReference type="InterPro" id="IPR012337">
    <property type="entry name" value="RNaseH-like_sf"/>
</dbReference>
<dbReference type="Gene3D" id="3.30.420.10">
    <property type="entry name" value="Ribonuclease H-like superfamily/Ribonuclease H"/>
    <property type="match status" value="1"/>
</dbReference>
<dbReference type="SUPFAM" id="SSF53098">
    <property type="entry name" value="Ribonuclease H-like"/>
    <property type="match status" value="1"/>
</dbReference>
<dbReference type="InterPro" id="IPR053151">
    <property type="entry name" value="RNase_H-like"/>
</dbReference>
<keyword evidence="2" id="KW-0472">Membrane</keyword>
<evidence type="ECO:0000256" key="2">
    <source>
        <dbReference type="SAM" id="Phobius"/>
    </source>
</evidence>